<dbReference type="AlphaFoldDB" id="A0A0W0G9N2"/>
<evidence type="ECO:0000313" key="2">
    <source>
        <dbReference type="EMBL" id="KTB45252.1"/>
    </source>
</evidence>
<protein>
    <submittedName>
        <fullName evidence="2">Uncharacterized protein</fullName>
    </submittedName>
</protein>
<evidence type="ECO:0000313" key="3">
    <source>
        <dbReference type="Proteomes" id="UP000054988"/>
    </source>
</evidence>
<evidence type="ECO:0000256" key="1">
    <source>
        <dbReference type="SAM" id="SignalP"/>
    </source>
</evidence>
<sequence length="138" mass="15142">MHLNIVVSVLAFLSLTLAALNEGNSEDATSDKCKENKEKHSSEEWVDAMNVADVAEKALELVKKCDITIGNDPDKFIFDNMSLDYRREDIDGVVAYCHSTPNCEKSLVSPAFKKMGCDQTICPSKKGGKKTLVLCLAV</sequence>
<reference evidence="2 3" key="1">
    <citation type="submission" date="2015-12" db="EMBL/GenBank/DDBJ databases">
        <title>Draft genome sequence of Moniliophthora roreri, the causal agent of frosty pod rot of cacao.</title>
        <authorList>
            <person name="Aime M.C."/>
            <person name="Diaz-Valderrama J.R."/>
            <person name="Kijpornyongpan T."/>
            <person name="Phillips-Mora W."/>
        </authorList>
    </citation>
    <scope>NUCLEOTIDE SEQUENCE [LARGE SCALE GENOMIC DNA]</scope>
    <source>
        <strain evidence="2 3">MCA 2952</strain>
    </source>
</reference>
<comment type="caution">
    <text evidence="2">The sequence shown here is derived from an EMBL/GenBank/DDBJ whole genome shotgun (WGS) entry which is preliminary data.</text>
</comment>
<organism evidence="2 3">
    <name type="scientific">Moniliophthora roreri</name>
    <name type="common">Frosty pod rot fungus</name>
    <name type="synonym">Monilia roreri</name>
    <dbReference type="NCBI Taxonomy" id="221103"/>
    <lineage>
        <taxon>Eukaryota</taxon>
        <taxon>Fungi</taxon>
        <taxon>Dikarya</taxon>
        <taxon>Basidiomycota</taxon>
        <taxon>Agaricomycotina</taxon>
        <taxon>Agaricomycetes</taxon>
        <taxon>Agaricomycetidae</taxon>
        <taxon>Agaricales</taxon>
        <taxon>Marasmiineae</taxon>
        <taxon>Marasmiaceae</taxon>
        <taxon>Moniliophthora</taxon>
    </lineage>
</organism>
<dbReference type="EMBL" id="LATX01000739">
    <property type="protein sequence ID" value="KTB45252.1"/>
    <property type="molecule type" value="Genomic_DNA"/>
</dbReference>
<dbReference type="Proteomes" id="UP000054988">
    <property type="component" value="Unassembled WGS sequence"/>
</dbReference>
<gene>
    <name evidence="2" type="ORF">WG66_2180</name>
</gene>
<name>A0A0W0G9N2_MONRR</name>
<accession>A0A0W0G9N2</accession>
<feature type="chain" id="PRO_5006902486" evidence="1">
    <location>
        <begin position="19"/>
        <end position="138"/>
    </location>
</feature>
<feature type="signal peptide" evidence="1">
    <location>
        <begin position="1"/>
        <end position="18"/>
    </location>
</feature>
<keyword evidence="1" id="KW-0732">Signal</keyword>
<proteinExistence type="predicted"/>